<dbReference type="AlphaFoldDB" id="A0A1X2HID8"/>
<dbReference type="InParanoid" id="A0A1X2HID8"/>
<dbReference type="GO" id="GO:0009395">
    <property type="term" value="P:phospholipid catabolic process"/>
    <property type="evidence" value="ECO:0007669"/>
    <property type="project" value="TreeGrafter"/>
</dbReference>
<evidence type="ECO:0000256" key="1">
    <source>
        <dbReference type="ARBA" id="ARBA00022801"/>
    </source>
</evidence>
<comment type="caution">
    <text evidence="3">The sequence shown here is derived from an EMBL/GenBank/DDBJ whole genome shotgun (WGS) entry which is preliminary data.</text>
</comment>
<dbReference type="InterPro" id="IPR017850">
    <property type="entry name" value="Alkaline_phosphatase_core_sf"/>
</dbReference>
<gene>
    <name evidence="3" type="ORF">BCR43DRAFT_437068</name>
</gene>
<sequence length="365" mass="41538">MLCNSGPISYRNSTDEPENFIYDVDQQIYNVPYGTLPEMHAEPSMGGFVTNYVKYRGQARADEVMRGLNRSTLPVLYALAQEYAVFDHWFSSVPGSTFPNRNFLHAATAGGIVNNDFPKLGYPLKTTFENLDQHKIPYRIYSASPVPGTLLFRYFRDPTRVPGYDMSAFYQDCRNGSLKPYTYIEPAMFGVDQRLINDQHPHASEYYDLRRGELFYKQVYEAVRASPQWNEILMLLVWDEHGGFYDHIPPPTGVPNPDGITDPTFNFTRLGIRVPAVLISPYVPKGLVISDVHEHASVSSTMHQLWDTPYLTKRDAAAQSFEKYANLTTARADCPSTLPDPAWQYDSGYKQSLGKEDDQQEQSLH</sequence>
<dbReference type="PANTHER" id="PTHR31956">
    <property type="entry name" value="NON-SPECIFIC PHOSPHOLIPASE C4-RELATED"/>
    <property type="match status" value="1"/>
</dbReference>
<dbReference type="STRING" id="13706.A0A1X2HID8"/>
<keyword evidence="4" id="KW-1185">Reference proteome</keyword>
<name>A0A1X2HID8_SYNRA</name>
<dbReference type="EMBL" id="MCGN01000003">
    <property type="protein sequence ID" value="ORY98827.1"/>
    <property type="molecule type" value="Genomic_DNA"/>
</dbReference>
<evidence type="ECO:0000313" key="3">
    <source>
        <dbReference type="EMBL" id="ORY98827.1"/>
    </source>
</evidence>
<dbReference type="PANTHER" id="PTHR31956:SF1">
    <property type="entry name" value="NON-SPECIFIC PHOSPHOLIPASE C1"/>
    <property type="match status" value="1"/>
</dbReference>
<keyword evidence="1" id="KW-0378">Hydrolase</keyword>
<dbReference type="SUPFAM" id="SSF53649">
    <property type="entry name" value="Alkaline phosphatase-like"/>
    <property type="match status" value="1"/>
</dbReference>
<reference evidence="3 4" key="1">
    <citation type="submission" date="2016-07" db="EMBL/GenBank/DDBJ databases">
        <title>Pervasive Adenine N6-methylation of Active Genes in Fungi.</title>
        <authorList>
            <consortium name="DOE Joint Genome Institute"/>
            <person name="Mondo S.J."/>
            <person name="Dannebaum R.O."/>
            <person name="Kuo R.C."/>
            <person name="Labutti K."/>
            <person name="Haridas S."/>
            <person name="Kuo A."/>
            <person name="Salamov A."/>
            <person name="Ahrendt S.R."/>
            <person name="Lipzen A."/>
            <person name="Sullivan W."/>
            <person name="Andreopoulos W.B."/>
            <person name="Clum A."/>
            <person name="Lindquist E."/>
            <person name="Daum C."/>
            <person name="Ramamoorthy G.K."/>
            <person name="Gryganskyi A."/>
            <person name="Culley D."/>
            <person name="Magnuson J.K."/>
            <person name="James T.Y."/>
            <person name="O'Malley M.A."/>
            <person name="Stajich J.E."/>
            <person name="Spatafora J.W."/>
            <person name="Visel A."/>
            <person name="Grigoriev I.V."/>
        </authorList>
    </citation>
    <scope>NUCLEOTIDE SEQUENCE [LARGE SCALE GENOMIC DNA]</scope>
    <source>
        <strain evidence="3 4">NRRL 2496</strain>
    </source>
</reference>
<dbReference type="OMA" id="YNISWAY"/>
<accession>A0A1X2HID8</accession>
<dbReference type="OrthoDB" id="5135119at2759"/>
<dbReference type="Gene3D" id="3.40.720.10">
    <property type="entry name" value="Alkaline Phosphatase, subunit A"/>
    <property type="match status" value="2"/>
</dbReference>
<dbReference type="InterPro" id="IPR007312">
    <property type="entry name" value="Phosphoesterase"/>
</dbReference>
<proteinExistence type="predicted"/>
<evidence type="ECO:0000313" key="4">
    <source>
        <dbReference type="Proteomes" id="UP000242180"/>
    </source>
</evidence>
<protein>
    <submittedName>
        <fullName evidence="3">Phosphoesterase family-domain-containing protein</fullName>
    </submittedName>
</protein>
<dbReference type="Pfam" id="PF04185">
    <property type="entry name" value="Phosphoesterase"/>
    <property type="match status" value="1"/>
</dbReference>
<feature type="region of interest" description="Disordered" evidence="2">
    <location>
        <begin position="332"/>
        <end position="365"/>
    </location>
</feature>
<evidence type="ECO:0000256" key="2">
    <source>
        <dbReference type="SAM" id="MobiDB-lite"/>
    </source>
</evidence>
<dbReference type="GO" id="GO:0042578">
    <property type="term" value="F:phosphoric ester hydrolase activity"/>
    <property type="evidence" value="ECO:0007669"/>
    <property type="project" value="UniProtKB-ARBA"/>
</dbReference>
<dbReference type="Proteomes" id="UP000242180">
    <property type="component" value="Unassembled WGS sequence"/>
</dbReference>
<organism evidence="3 4">
    <name type="scientific">Syncephalastrum racemosum</name>
    <name type="common">Filamentous fungus</name>
    <dbReference type="NCBI Taxonomy" id="13706"/>
    <lineage>
        <taxon>Eukaryota</taxon>
        <taxon>Fungi</taxon>
        <taxon>Fungi incertae sedis</taxon>
        <taxon>Mucoromycota</taxon>
        <taxon>Mucoromycotina</taxon>
        <taxon>Mucoromycetes</taxon>
        <taxon>Mucorales</taxon>
        <taxon>Syncephalastraceae</taxon>
        <taxon>Syncephalastrum</taxon>
    </lineage>
</organism>